<keyword evidence="3" id="KW-0812">Transmembrane</keyword>
<keyword evidence="2 9" id="KW-0808">Transferase</keyword>
<evidence type="ECO:0000256" key="7">
    <source>
        <dbReference type="ARBA" id="ARBA00023315"/>
    </source>
</evidence>
<evidence type="ECO:0000256" key="6">
    <source>
        <dbReference type="ARBA" id="ARBA00023136"/>
    </source>
</evidence>
<gene>
    <name evidence="9" type="ORF">HF685_03690</name>
</gene>
<dbReference type="AlphaFoldDB" id="A0A6H2DRP2"/>
<keyword evidence="5" id="KW-0443">Lipid metabolism</keyword>
<comment type="subcellular location">
    <subcellularLocation>
        <location evidence="1">Membrane</location>
    </subcellularLocation>
</comment>
<dbReference type="SUPFAM" id="SSF69593">
    <property type="entry name" value="Glycerol-3-phosphate (1)-acyltransferase"/>
    <property type="match status" value="1"/>
</dbReference>
<evidence type="ECO:0000256" key="2">
    <source>
        <dbReference type="ARBA" id="ARBA00022679"/>
    </source>
</evidence>
<dbReference type="Proteomes" id="UP000501600">
    <property type="component" value="Chromosome"/>
</dbReference>
<evidence type="ECO:0000313" key="9">
    <source>
        <dbReference type="EMBL" id="QJB70653.1"/>
    </source>
</evidence>
<evidence type="ECO:0000256" key="1">
    <source>
        <dbReference type="ARBA" id="ARBA00004370"/>
    </source>
</evidence>
<dbReference type="KEGG" id="phao:HF685_03690"/>
<evidence type="ECO:0000256" key="3">
    <source>
        <dbReference type="ARBA" id="ARBA00022692"/>
    </source>
</evidence>
<keyword evidence="4" id="KW-1133">Transmembrane helix</keyword>
<dbReference type="GO" id="GO:0006629">
    <property type="term" value="P:lipid metabolic process"/>
    <property type="evidence" value="ECO:0007669"/>
    <property type="project" value="UniProtKB-KW"/>
</dbReference>
<dbReference type="EMBL" id="CP051217">
    <property type="protein sequence ID" value="QJB70653.1"/>
    <property type="molecule type" value="Genomic_DNA"/>
</dbReference>
<organism evidence="9 10">
    <name type="scientific">Parasphingorhabdus halotolerans</name>
    <dbReference type="NCBI Taxonomy" id="2725558"/>
    <lineage>
        <taxon>Bacteria</taxon>
        <taxon>Pseudomonadati</taxon>
        <taxon>Pseudomonadota</taxon>
        <taxon>Alphaproteobacteria</taxon>
        <taxon>Sphingomonadales</taxon>
        <taxon>Sphingomonadaceae</taxon>
        <taxon>Parasphingorhabdus</taxon>
    </lineage>
</organism>
<keyword evidence="10" id="KW-1185">Reference proteome</keyword>
<keyword evidence="7 9" id="KW-0012">Acyltransferase</keyword>
<dbReference type="PANTHER" id="PTHR23063:SF52">
    <property type="entry name" value="LYSOPHOSPHATIDYLCHOLINE ACYLTRANSFERASE"/>
    <property type="match status" value="1"/>
</dbReference>
<reference evidence="9 10" key="1">
    <citation type="submission" date="2020-04" db="EMBL/GenBank/DDBJ databases">
        <title>Genome sequence for Sphingorhabdus sp. strain M1.</title>
        <authorList>
            <person name="Park S.-J."/>
        </authorList>
    </citation>
    <scope>NUCLEOTIDE SEQUENCE [LARGE SCALE GENOMIC DNA]</scope>
    <source>
        <strain evidence="9 10">JK6</strain>
    </source>
</reference>
<evidence type="ECO:0000259" key="8">
    <source>
        <dbReference type="SMART" id="SM00563"/>
    </source>
</evidence>
<dbReference type="CDD" id="cd07989">
    <property type="entry name" value="LPLAT_AGPAT-like"/>
    <property type="match status" value="1"/>
</dbReference>
<dbReference type="InterPro" id="IPR002123">
    <property type="entry name" value="Plipid/glycerol_acylTrfase"/>
</dbReference>
<dbReference type="GO" id="GO:0016746">
    <property type="term" value="F:acyltransferase activity"/>
    <property type="evidence" value="ECO:0007669"/>
    <property type="project" value="UniProtKB-KW"/>
</dbReference>
<dbReference type="GO" id="GO:0016020">
    <property type="term" value="C:membrane"/>
    <property type="evidence" value="ECO:0007669"/>
    <property type="project" value="UniProtKB-SubCell"/>
</dbReference>
<keyword evidence="6" id="KW-0472">Membrane</keyword>
<dbReference type="SMART" id="SM00563">
    <property type="entry name" value="PlsC"/>
    <property type="match status" value="1"/>
</dbReference>
<protein>
    <submittedName>
        <fullName evidence="9">1-acyl-sn-glycerol-3-phosphate acyltransferase</fullName>
    </submittedName>
</protein>
<sequence>MFAIRALAIILSLLILLPIHGLWRLLGLPSPWPRYFLWLVGLNCGAVVRTSGKRLENDVFYVSNHITWFDIPIIAGQTGCTFIAQDGIASWPVIGTLCRINKTIFVSRTSRMNVGGQIEIVREALEEKYPITVFPEGTTTDGHSLLPFKPSLFQAMAPPPRPIMVQPMLLNYGKVSKDIAWIGEESAAANAVRLFSRFGAIQATLHFLEPFDPADFGDRKSICAEAERRISRALSASLSGEAVV</sequence>
<evidence type="ECO:0000256" key="4">
    <source>
        <dbReference type="ARBA" id="ARBA00022989"/>
    </source>
</evidence>
<dbReference type="PANTHER" id="PTHR23063">
    <property type="entry name" value="PHOSPHOLIPID ACYLTRANSFERASE"/>
    <property type="match status" value="1"/>
</dbReference>
<evidence type="ECO:0000256" key="5">
    <source>
        <dbReference type="ARBA" id="ARBA00023098"/>
    </source>
</evidence>
<feature type="domain" description="Phospholipid/glycerol acyltransferase" evidence="8">
    <location>
        <begin position="59"/>
        <end position="173"/>
    </location>
</feature>
<proteinExistence type="predicted"/>
<name>A0A6H2DRP2_9SPHN</name>
<dbReference type="Pfam" id="PF01553">
    <property type="entry name" value="Acyltransferase"/>
    <property type="match status" value="1"/>
</dbReference>
<accession>A0A6H2DRP2</accession>
<evidence type="ECO:0000313" key="10">
    <source>
        <dbReference type="Proteomes" id="UP000501600"/>
    </source>
</evidence>